<dbReference type="Gene3D" id="1.10.150.110">
    <property type="entry name" value="DNA polymerase beta, N-terminal domain-like"/>
    <property type="match status" value="1"/>
</dbReference>
<comment type="caution">
    <text evidence="1">The sequence shown here is derived from an EMBL/GenBank/DDBJ whole genome shotgun (WGS) entry which is preliminary data.</text>
</comment>
<dbReference type="EMBL" id="LGGD01000197">
    <property type="protein sequence ID" value="KUK60873.1"/>
    <property type="molecule type" value="Genomic_DNA"/>
</dbReference>
<dbReference type="SUPFAM" id="SSF47802">
    <property type="entry name" value="DNA polymerase beta, N-terminal domain-like"/>
    <property type="match status" value="1"/>
</dbReference>
<feature type="non-terminal residue" evidence="1">
    <location>
        <position position="1"/>
    </location>
</feature>
<protein>
    <submittedName>
        <fullName evidence="1">PHP C-terminal domain protein</fullName>
    </submittedName>
</protein>
<dbReference type="InterPro" id="IPR027421">
    <property type="entry name" value="DNA_pol_lamdba_lyase_dom_sf"/>
</dbReference>
<evidence type="ECO:0000313" key="2">
    <source>
        <dbReference type="Proteomes" id="UP000054323"/>
    </source>
</evidence>
<dbReference type="AlphaFoldDB" id="A0A101GLY6"/>
<gene>
    <name evidence="1" type="ORF">XD82_1447</name>
</gene>
<proteinExistence type="predicted"/>
<organism evidence="1 2">
    <name type="scientific">Methanoculleus marisnigri</name>
    <dbReference type="NCBI Taxonomy" id="2198"/>
    <lineage>
        <taxon>Archaea</taxon>
        <taxon>Methanobacteriati</taxon>
        <taxon>Methanobacteriota</taxon>
        <taxon>Stenosarchaea group</taxon>
        <taxon>Methanomicrobia</taxon>
        <taxon>Methanomicrobiales</taxon>
        <taxon>Methanomicrobiaceae</taxon>
        <taxon>Methanoculleus</taxon>
    </lineage>
</organism>
<sequence>LTEEELTRIPGIGVRIAGQIHEIAATGSFGELESLQATIPGSIVELLGVAGVGPRTLHTLWKRLGILTVEGWAVCGCGELPAGVKLSRQD</sequence>
<evidence type="ECO:0000313" key="1">
    <source>
        <dbReference type="EMBL" id="KUK60873.1"/>
    </source>
</evidence>
<dbReference type="Proteomes" id="UP000054323">
    <property type="component" value="Unassembled WGS sequence"/>
</dbReference>
<name>A0A101GLY6_9EURY</name>
<dbReference type="PATRIC" id="fig|2198.4.peg.1835"/>
<reference evidence="2" key="1">
    <citation type="journal article" date="2015" name="MBio">
        <title>Genome-Resolved Metagenomic Analysis Reveals Roles for Candidate Phyla and Other Microbial Community Members in Biogeochemical Transformations in Oil Reservoirs.</title>
        <authorList>
            <person name="Hu P."/>
            <person name="Tom L."/>
            <person name="Singh A."/>
            <person name="Thomas B.C."/>
            <person name="Baker B.J."/>
            <person name="Piceno Y.M."/>
            <person name="Andersen G.L."/>
            <person name="Banfield J.F."/>
        </authorList>
    </citation>
    <scope>NUCLEOTIDE SEQUENCE [LARGE SCALE GENOMIC DNA]</scope>
</reference>
<accession>A0A101GLY6</accession>